<feature type="domain" description="ATP-dependent DNA ligase family profile" evidence="14">
    <location>
        <begin position="338"/>
        <end position="468"/>
    </location>
</feature>
<dbReference type="Proteomes" id="UP000249794">
    <property type="component" value="Unassembled WGS sequence"/>
</dbReference>
<dbReference type="GO" id="GO:0006310">
    <property type="term" value="P:DNA recombination"/>
    <property type="evidence" value="ECO:0007669"/>
    <property type="project" value="UniProtKB-KW"/>
</dbReference>
<dbReference type="PROSITE" id="PS50160">
    <property type="entry name" value="DNA_LIGASE_A3"/>
    <property type="match status" value="1"/>
</dbReference>
<evidence type="ECO:0000313" key="15">
    <source>
        <dbReference type="EMBL" id="PZO60436.1"/>
    </source>
</evidence>
<evidence type="ECO:0000256" key="11">
    <source>
        <dbReference type="ARBA" id="ARBA00023204"/>
    </source>
</evidence>
<evidence type="ECO:0000256" key="2">
    <source>
        <dbReference type="ARBA" id="ARBA00022598"/>
    </source>
</evidence>
<dbReference type="Gene3D" id="2.40.50.140">
    <property type="entry name" value="Nucleic acid-binding proteins"/>
    <property type="match status" value="1"/>
</dbReference>
<dbReference type="InterPro" id="IPR012308">
    <property type="entry name" value="DNA_ligase_ATP-dep_N"/>
</dbReference>
<dbReference type="GO" id="GO:0003910">
    <property type="term" value="F:DNA ligase (ATP) activity"/>
    <property type="evidence" value="ECO:0007669"/>
    <property type="project" value="UniProtKB-EC"/>
</dbReference>
<evidence type="ECO:0000259" key="14">
    <source>
        <dbReference type="PROSITE" id="PS50160"/>
    </source>
</evidence>
<dbReference type="InterPro" id="IPR050191">
    <property type="entry name" value="ATP-dep_DNA_ligase"/>
</dbReference>
<dbReference type="InterPro" id="IPR012310">
    <property type="entry name" value="DNA_ligase_ATP-dep_cent"/>
</dbReference>
<dbReference type="NCBIfam" id="NF006701">
    <property type="entry name" value="PRK09247.1"/>
    <property type="match status" value="1"/>
</dbReference>
<comment type="catalytic activity">
    <reaction evidence="13">
        <text>ATP + (deoxyribonucleotide)n-3'-hydroxyl + 5'-phospho-(deoxyribonucleotide)m = (deoxyribonucleotide)n+m + AMP + diphosphate.</text>
        <dbReference type="EC" id="6.5.1.1"/>
    </reaction>
</comment>
<sequence>MREFTKLFQAIDATTSTLEKVSALQMYFRREQPANAVWALYLLLGKTRKRLITSRMLREIFLQVSDIPEWLFEESYAHVGDSAETIALLLRDTPIAPTGASGANSNTPLHVWMEEIIPQVKPLKADQNQLKNWVIDWWANLSESEIFVLNKVLTGAFRVGVSTKLVIKALAAEYGLSEAVLAHRLMGEIEPTASFYEALVHPDEADSRPSQPYPFFLASPIDVEKFEAVLASELADSLTDDLTDDLTDNRPHHLAANWQVEWKWDGIRAQLIHRADQVFVWSRGEDLITPQFPEFEAALRALPVGTVLDGEIVCWDGKRPLDFNYLQKRLGRKQVSKKLMANNPVHFLAYDLLEIAEVDIRARALSERRQALTQLIDAYPHEYISYAQPLLVETFADVEKWRSHSREYGAEGLMLKALNSPYLVGRKRGYWWKHKVEPMTLDAVLIYAQAGSGKRANLFTDYTFALWQGETLVPFTKAYSGLDNAEIERLDRWIRRHTQEKFGPVRSVEPMHVFEIGFEGIAESKRHKSGIAVRFPRILRWRTDKPVAEADTLESALALLASMG</sequence>
<dbReference type="Gene3D" id="3.30.470.30">
    <property type="entry name" value="DNA ligase/mRNA capping enzyme"/>
    <property type="match status" value="1"/>
</dbReference>
<dbReference type="GO" id="GO:0006281">
    <property type="term" value="P:DNA repair"/>
    <property type="evidence" value="ECO:0007669"/>
    <property type="project" value="UniProtKB-KW"/>
</dbReference>
<organism evidence="15 16">
    <name type="scientific">Phormidesmis priestleyi</name>
    <dbReference type="NCBI Taxonomy" id="268141"/>
    <lineage>
        <taxon>Bacteria</taxon>
        <taxon>Bacillati</taxon>
        <taxon>Cyanobacteriota</taxon>
        <taxon>Cyanophyceae</taxon>
        <taxon>Leptolyngbyales</taxon>
        <taxon>Leptolyngbyaceae</taxon>
        <taxon>Phormidesmis</taxon>
    </lineage>
</organism>
<keyword evidence="4" id="KW-0235">DNA replication</keyword>
<dbReference type="Pfam" id="PF04679">
    <property type="entry name" value="DNA_ligase_A_C"/>
    <property type="match status" value="1"/>
</dbReference>
<keyword evidence="9" id="KW-0460">Magnesium</keyword>
<dbReference type="Gene3D" id="1.10.3260.10">
    <property type="entry name" value="DNA ligase, ATP-dependent, N-terminal domain"/>
    <property type="match status" value="1"/>
</dbReference>
<evidence type="ECO:0000256" key="6">
    <source>
        <dbReference type="ARBA" id="ARBA00022741"/>
    </source>
</evidence>
<dbReference type="GO" id="GO:0046872">
    <property type="term" value="F:metal ion binding"/>
    <property type="evidence" value="ECO:0007669"/>
    <property type="project" value="UniProtKB-KW"/>
</dbReference>
<dbReference type="InterPro" id="IPR012340">
    <property type="entry name" value="NA-bd_OB-fold"/>
</dbReference>
<evidence type="ECO:0000313" key="16">
    <source>
        <dbReference type="Proteomes" id="UP000249794"/>
    </source>
</evidence>
<keyword evidence="12" id="KW-0131">Cell cycle</keyword>
<evidence type="ECO:0000256" key="8">
    <source>
        <dbReference type="ARBA" id="ARBA00022840"/>
    </source>
</evidence>
<evidence type="ECO:0000256" key="13">
    <source>
        <dbReference type="ARBA" id="ARBA00034003"/>
    </source>
</evidence>
<keyword evidence="7" id="KW-0227">DNA damage</keyword>
<dbReference type="Pfam" id="PF01068">
    <property type="entry name" value="DNA_ligase_A_M"/>
    <property type="match status" value="1"/>
</dbReference>
<evidence type="ECO:0000256" key="7">
    <source>
        <dbReference type="ARBA" id="ARBA00022763"/>
    </source>
</evidence>
<evidence type="ECO:0000256" key="12">
    <source>
        <dbReference type="ARBA" id="ARBA00023306"/>
    </source>
</evidence>
<evidence type="ECO:0000256" key="5">
    <source>
        <dbReference type="ARBA" id="ARBA00022723"/>
    </source>
</evidence>
<dbReference type="CDD" id="cd07897">
    <property type="entry name" value="Adenylation_DNA_ligase_Bac1"/>
    <property type="match status" value="1"/>
</dbReference>
<dbReference type="GO" id="GO:0005524">
    <property type="term" value="F:ATP binding"/>
    <property type="evidence" value="ECO:0007669"/>
    <property type="project" value="UniProtKB-KW"/>
</dbReference>
<proteinExistence type="predicted"/>
<protein>
    <recommendedName>
        <fullName evidence="1">DNA ligase (ATP)</fullName>
        <ecNumber evidence="1">6.5.1.1</ecNumber>
    </recommendedName>
</protein>
<dbReference type="SUPFAM" id="SSF117018">
    <property type="entry name" value="ATP-dependent DNA ligase DNA-binding domain"/>
    <property type="match status" value="1"/>
</dbReference>
<reference evidence="16" key="1">
    <citation type="submission" date="2018-04" db="EMBL/GenBank/DDBJ databases">
        <authorList>
            <person name="Cornet L."/>
        </authorList>
    </citation>
    <scope>NUCLEOTIDE SEQUENCE [LARGE SCALE GENOMIC DNA]</scope>
</reference>
<evidence type="ECO:0000256" key="1">
    <source>
        <dbReference type="ARBA" id="ARBA00012727"/>
    </source>
</evidence>
<dbReference type="InterPro" id="IPR036599">
    <property type="entry name" value="DNA_ligase_N_sf"/>
</dbReference>
<evidence type="ECO:0000256" key="10">
    <source>
        <dbReference type="ARBA" id="ARBA00023172"/>
    </source>
</evidence>
<reference evidence="15 16" key="2">
    <citation type="submission" date="2018-06" db="EMBL/GenBank/DDBJ databases">
        <title>Metagenomic assembly of (sub)arctic Cyanobacteria and their associated microbiome from non-axenic cultures.</title>
        <authorList>
            <person name="Baurain D."/>
        </authorList>
    </citation>
    <scope>NUCLEOTIDE SEQUENCE [LARGE SCALE GENOMIC DNA]</scope>
    <source>
        <strain evidence="15">ULC027bin1</strain>
    </source>
</reference>
<accession>A0A2W4XSW7</accession>
<dbReference type="InterPro" id="IPR012309">
    <property type="entry name" value="DNA_ligase_ATP-dep_C"/>
</dbReference>
<dbReference type="AlphaFoldDB" id="A0A2W4XSW7"/>
<dbReference type="InterPro" id="IPR016059">
    <property type="entry name" value="DNA_ligase_ATP-dep_CS"/>
</dbReference>
<keyword evidence="5" id="KW-0479">Metal-binding</keyword>
<dbReference type="GO" id="GO:0006260">
    <property type="term" value="P:DNA replication"/>
    <property type="evidence" value="ECO:0007669"/>
    <property type="project" value="UniProtKB-KW"/>
</dbReference>
<dbReference type="NCBIfam" id="TIGR04120">
    <property type="entry name" value="DNA_lig_bact"/>
    <property type="match status" value="1"/>
</dbReference>
<dbReference type="SUPFAM" id="SSF56091">
    <property type="entry name" value="DNA ligase/mRNA capping enzyme, catalytic domain"/>
    <property type="match status" value="1"/>
</dbReference>
<dbReference type="GO" id="GO:0003677">
    <property type="term" value="F:DNA binding"/>
    <property type="evidence" value="ECO:0007669"/>
    <property type="project" value="InterPro"/>
</dbReference>
<dbReference type="SUPFAM" id="SSF50249">
    <property type="entry name" value="Nucleic acid-binding proteins"/>
    <property type="match status" value="1"/>
</dbReference>
<dbReference type="InterPro" id="IPR026333">
    <property type="entry name" value="ATP_dep_DNA_lig_pp_1105_fam"/>
</dbReference>
<dbReference type="EMBL" id="QBMP01000009">
    <property type="protein sequence ID" value="PZO60436.1"/>
    <property type="molecule type" value="Genomic_DNA"/>
</dbReference>
<name>A0A2W4XSW7_9CYAN</name>
<dbReference type="Pfam" id="PF04675">
    <property type="entry name" value="DNA_ligase_A_N"/>
    <property type="match status" value="1"/>
</dbReference>
<keyword evidence="2 15" id="KW-0436">Ligase</keyword>
<keyword evidence="8" id="KW-0067">ATP-binding</keyword>
<keyword evidence="11" id="KW-0234">DNA repair</keyword>
<dbReference type="PANTHER" id="PTHR45674:SF13">
    <property type="entry name" value="DNA LIGASE-RELATED"/>
    <property type="match status" value="1"/>
</dbReference>
<comment type="caution">
    <text evidence="15">The sequence shown here is derived from an EMBL/GenBank/DDBJ whole genome shotgun (WGS) entry which is preliminary data.</text>
</comment>
<dbReference type="CDD" id="cd07972">
    <property type="entry name" value="OBF_DNA_ligase_Arch_LigB"/>
    <property type="match status" value="1"/>
</dbReference>
<dbReference type="EC" id="6.5.1.1" evidence="1"/>
<dbReference type="GO" id="GO:0051301">
    <property type="term" value="P:cell division"/>
    <property type="evidence" value="ECO:0007669"/>
    <property type="project" value="UniProtKB-KW"/>
</dbReference>
<keyword evidence="3" id="KW-0132">Cell division</keyword>
<evidence type="ECO:0000256" key="3">
    <source>
        <dbReference type="ARBA" id="ARBA00022618"/>
    </source>
</evidence>
<keyword evidence="10" id="KW-0233">DNA recombination</keyword>
<dbReference type="PANTHER" id="PTHR45674">
    <property type="entry name" value="DNA LIGASE 1/3 FAMILY MEMBER"/>
    <property type="match status" value="1"/>
</dbReference>
<evidence type="ECO:0000256" key="4">
    <source>
        <dbReference type="ARBA" id="ARBA00022705"/>
    </source>
</evidence>
<evidence type="ECO:0000256" key="9">
    <source>
        <dbReference type="ARBA" id="ARBA00022842"/>
    </source>
</evidence>
<keyword evidence="6" id="KW-0547">Nucleotide-binding</keyword>
<gene>
    <name evidence="15" type="ORF">DCF15_01930</name>
</gene>
<dbReference type="PROSITE" id="PS00697">
    <property type="entry name" value="DNA_LIGASE_A1"/>
    <property type="match status" value="1"/>
</dbReference>